<evidence type="ECO:0000313" key="2">
    <source>
        <dbReference type="Proteomes" id="UP001152562"/>
    </source>
</evidence>
<protein>
    <submittedName>
        <fullName evidence="1">Uncharacterized protein</fullName>
    </submittedName>
</protein>
<reference evidence="1" key="1">
    <citation type="submission" date="2022-05" db="EMBL/GenBank/DDBJ databases">
        <authorList>
            <person name="Okamura Y."/>
        </authorList>
    </citation>
    <scope>NUCLEOTIDE SEQUENCE</scope>
</reference>
<dbReference type="AlphaFoldDB" id="A0A9P0T702"/>
<accession>A0A9P0T702</accession>
<keyword evidence="2" id="KW-1185">Reference proteome</keyword>
<gene>
    <name evidence="1" type="ORF">PIBRA_LOCUS4315</name>
</gene>
<comment type="caution">
    <text evidence="1">The sequence shown here is derived from an EMBL/GenBank/DDBJ whole genome shotgun (WGS) entry which is preliminary data.</text>
</comment>
<dbReference type="EMBL" id="CALOZG010000004">
    <property type="protein sequence ID" value="CAH4023731.1"/>
    <property type="molecule type" value="Genomic_DNA"/>
</dbReference>
<dbReference type="Proteomes" id="UP001152562">
    <property type="component" value="Unassembled WGS sequence"/>
</dbReference>
<organism evidence="1 2">
    <name type="scientific">Pieris brassicae</name>
    <name type="common">White butterfly</name>
    <name type="synonym">Large white butterfly</name>
    <dbReference type="NCBI Taxonomy" id="7116"/>
    <lineage>
        <taxon>Eukaryota</taxon>
        <taxon>Metazoa</taxon>
        <taxon>Ecdysozoa</taxon>
        <taxon>Arthropoda</taxon>
        <taxon>Hexapoda</taxon>
        <taxon>Insecta</taxon>
        <taxon>Pterygota</taxon>
        <taxon>Neoptera</taxon>
        <taxon>Endopterygota</taxon>
        <taxon>Lepidoptera</taxon>
        <taxon>Glossata</taxon>
        <taxon>Ditrysia</taxon>
        <taxon>Papilionoidea</taxon>
        <taxon>Pieridae</taxon>
        <taxon>Pierinae</taxon>
        <taxon>Pieris</taxon>
    </lineage>
</organism>
<proteinExistence type="predicted"/>
<sequence length="97" mass="11042">MTVYGDGKPAEFPHPWFHNFFKALMRYFQIDDGIDCAREKCRTNVNLECDGYGNYKDAVFTMRQYQSGDEKATVTKIPTLTSPRTGYEAALPTAGYL</sequence>
<evidence type="ECO:0000313" key="1">
    <source>
        <dbReference type="EMBL" id="CAH4023731.1"/>
    </source>
</evidence>
<name>A0A9P0T702_PIEBR</name>